<dbReference type="GO" id="GO:0004795">
    <property type="term" value="F:threonine synthase activity"/>
    <property type="evidence" value="ECO:0007669"/>
    <property type="project" value="UniProtKB-UniRule"/>
</dbReference>
<feature type="domain" description="Tryptophan synthase beta chain-like PALP" evidence="13">
    <location>
        <begin position="127"/>
        <end position="397"/>
    </location>
</feature>
<comment type="cofactor">
    <cofactor evidence="1 12">
        <name>pyridoxal 5'-phosphate</name>
        <dbReference type="ChEBI" id="CHEBI:597326"/>
    </cofactor>
</comment>
<dbReference type="GO" id="GO:0009088">
    <property type="term" value="P:threonine biosynthetic process"/>
    <property type="evidence" value="ECO:0007669"/>
    <property type="project" value="UniProtKB-UniRule"/>
</dbReference>
<dbReference type="InterPro" id="IPR000634">
    <property type="entry name" value="Ser/Thr_deHydtase_PyrdxlP-BS"/>
</dbReference>
<dbReference type="SUPFAM" id="SSF53686">
    <property type="entry name" value="Tryptophan synthase beta subunit-like PLP-dependent enzymes"/>
    <property type="match status" value="1"/>
</dbReference>
<keyword evidence="8 12" id="KW-0663">Pyridoxal phosphate</keyword>
<dbReference type="InterPro" id="IPR004450">
    <property type="entry name" value="Thr_synthase-like"/>
</dbReference>
<evidence type="ECO:0000256" key="7">
    <source>
        <dbReference type="ARBA" id="ARBA00022697"/>
    </source>
</evidence>
<evidence type="ECO:0000256" key="6">
    <source>
        <dbReference type="ARBA" id="ARBA00022605"/>
    </source>
</evidence>
<dbReference type="Gene3D" id="3.90.1380.10">
    <property type="entry name" value="Threonine synthase, N-terminal domain"/>
    <property type="match status" value="1"/>
</dbReference>
<evidence type="ECO:0000256" key="10">
    <source>
        <dbReference type="ARBA" id="ARBA00049144"/>
    </source>
</evidence>
<evidence type="ECO:0000256" key="11">
    <source>
        <dbReference type="NCBIfam" id="TIGR00260"/>
    </source>
</evidence>
<dbReference type="Pfam" id="PF00291">
    <property type="entry name" value="PALP"/>
    <property type="match status" value="1"/>
</dbReference>
<dbReference type="PROSITE" id="PS00165">
    <property type="entry name" value="DEHYDRATASE_SER_THR"/>
    <property type="match status" value="1"/>
</dbReference>
<sequence length="463" mass="50881">MLFGCLDKVTYVQILTLIALAEISTVAQHTPMRLFSTNSPESFVDFGEAVLRSLPSDNGLYMPEVIHELDDAFWSDWKTLDFQEMACRVVSTLLQGVMPEEDLREIVSEALNFPAPVVKLDDSHHVLELFHGPTLAFKDFGARFMARVMAWLNRDSDKPLTVLVATSGDTGGAVAHAFHNVPGTRVIILYPSGKVSGLQEKQLTTLGGNITAMEIDGSFDDCQRMVKSAFLDVKVSKACNLTSANSINISRLIPQMLYYFEAARQFEKPPVFVIPSGNFGNLTALLLATRMGLKVGHIVAATNVNDVVPQYLTSSTYQPRPSVATISNAMDVGAPSNFARMVEIFGNDWNAMSTSITGYAYNDAQTRDAIREVHEKYGYVIDPHGAVAYLAAEAWLLQHPDDITVILETAHPSKFPEVMHEELGADAVKIPERLACLADAEKVSIPMKADENELLQWLSANPA</sequence>
<dbReference type="EMBL" id="AP026866">
    <property type="protein sequence ID" value="BDS06736.1"/>
    <property type="molecule type" value="Genomic_DNA"/>
</dbReference>
<dbReference type="PANTHER" id="PTHR42690:SF1">
    <property type="entry name" value="THREONINE SYNTHASE-LIKE 2"/>
    <property type="match status" value="1"/>
</dbReference>
<feature type="modified residue" description="N6-(pyridoxal phosphate)lysine" evidence="12">
    <location>
        <position position="138"/>
    </location>
</feature>
<accession>A0AAT9FLC6</accession>
<dbReference type="FunFam" id="3.40.50.1100:FF:000022">
    <property type="entry name" value="Threonine synthase"/>
    <property type="match status" value="1"/>
</dbReference>
<evidence type="ECO:0000313" key="15">
    <source>
        <dbReference type="EMBL" id="BDS06736.1"/>
    </source>
</evidence>
<dbReference type="PANTHER" id="PTHR42690">
    <property type="entry name" value="THREONINE SYNTHASE FAMILY MEMBER"/>
    <property type="match status" value="1"/>
</dbReference>
<dbReference type="AlphaFoldDB" id="A0AAT9FLC6"/>
<evidence type="ECO:0000259" key="14">
    <source>
        <dbReference type="Pfam" id="PF14821"/>
    </source>
</evidence>
<evidence type="ECO:0000256" key="12">
    <source>
        <dbReference type="PIRSR" id="PIRSR604450-51"/>
    </source>
</evidence>
<reference evidence="15" key="1">
    <citation type="submission" date="2024-07" db="EMBL/GenBank/DDBJ databases">
        <title>Complete genome sequence of Verrucomicrobiaceae bacterium NT6N.</title>
        <authorList>
            <person name="Huang C."/>
            <person name="Takami H."/>
            <person name="Hamasaki K."/>
        </authorList>
    </citation>
    <scope>NUCLEOTIDE SEQUENCE</scope>
    <source>
        <strain evidence="15">NT6N</strain>
    </source>
</reference>
<gene>
    <name evidence="15" type="ORF">NT6N_17760</name>
</gene>
<dbReference type="InterPro" id="IPR001926">
    <property type="entry name" value="TrpB-like_PALP"/>
</dbReference>
<dbReference type="Pfam" id="PF14821">
    <property type="entry name" value="Thr_synth_N"/>
    <property type="match status" value="1"/>
</dbReference>
<evidence type="ECO:0000256" key="8">
    <source>
        <dbReference type="ARBA" id="ARBA00022898"/>
    </source>
</evidence>
<evidence type="ECO:0000256" key="2">
    <source>
        <dbReference type="ARBA" id="ARBA00004979"/>
    </source>
</evidence>
<keyword evidence="7" id="KW-0791">Threonine biosynthesis</keyword>
<name>A0AAT9FLC6_9BACT</name>
<dbReference type="GO" id="GO:0030170">
    <property type="term" value="F:pyridoxal phosphate binding"/>
    <property type="evidence" value="ECO:0007669"/>
    <property type="project" value="InterPro"/>
</dbReference>
<evidence type="ECO:0000256" key="9">
    <source>
        <dbReference type="ARBA" id="ARBA00023239"/>
    </source>
</evidence>
<keyword evidence="6" id="KW-0028">Amino-acid biosynthesis</keyword>
<keyword evidence="9" id="KW-0456">Lyase</keyword>
<dbReference type="InterPro" id="IPR051166">
    <property type="entry name" value="Threonine_Synthase"/>
</dbReference>
<dbReference type="InterPro" id="IPR037158">
    <property type="entry name" value="Thr_synth_N_sf"/>
</dbReference>
<dbReference type="EC" id="4.2.3.1" evidence="4 11"/>
<comment type="pathway">
    <text evidence="2">Amino-acid biosynthesis; L-threonine biosynthesis; L-threonine from L-aspartate: step 5/5.</text>
</comment>
<dbReference type="NCBIfam" id="TIGR00260">
    <property type="entry name" value="thrC"/>
    <property type="match status" value="1"/>
</dbReference>
<dbReference type="InterPro" id="IPR036052">
    <property type="entry name" value="TrpB-like_PALP_sf"/>
</dbReference>
<evidence type="ECO:0000256" key="4">
    <source>
        <dbReference type="ARBA" id="ARBA00013028"/>
    </source>
</evidence>
<protein>
    <recommendedName>
        <fullName evidence="5 11">Threonine synthase</fullName>
        <ecNumber evidence="4 11">4.2.3.1</ecNumber>
    </recommendedName>
</protein>
<evidence type="ECO:0000256" key="5">
    <source>
        <dbReference type="ARBA" id="ARBA00018679"/>
    </source>
</evidence>
<evidence type="ECO:0000256" key="1">
    <source>
        <dbReference type="ARBA" id="ARBA00001933"/>
    </source>
</evidence>
<comment type="catalytic activity">
    <reaction evidence="10">
        <text>O-phospho-L-homoserine + H2O = L-threonine + phosphate</text>
        <dbReference type="Rhea" id="RHEA:10840"/>
        <dbReference type="ChEBI" id="CHEBI:15377"/>
        <dbReference type="ChEBI" id="CHEBI:43474"/>
        <dbReference type="ChEBI" id="CHEBI:57590"/>
        <dbReference type="ChEBI" id="CHEBI:57926"/>
        <dbReference type="EC" id="4.2.3.1"/>
    </reaction>
</comment>
<organism evidence="15">
    <name type="scientific">Oceaniferula spumae</name>
    <dbReference type="NCBI Taxonomy" id="2979115"/>
    <lineage>
        <taxon>Bacteria</taxon>
        <taxon>Pseudomonadati</taxon>
        <taxon>Verrucomicrobiota</taxon>
        <taxon>Verrucomicrobiia</taxon>
        <taxon>Verrucomicrobiales</taxon>
        <taxon>Verrucomicrobiaceae</taxon>
        <taxon>Oceaniferula</taxon>
    </lineage>
</organism>
<dbReference type="Gene3D" id="3.40.50.1100">
    <property type="match status" value="2"/>
</dbReference>
<dbReference type="KEGG" id="osu:NT6N_17760"/>
<comment type="similarity">
    <text evidence="3">Belongs to the threonine synthase family.</text>
</comment>
<evidence type="ECO:0000256" key="3">
    <source>
        <dbReference type="ARBA" id="ARBA00005517"/>
    </source>
</evidence>
<feature type="domain" description="Threonine synthase N-terminal" evidence="14">
    <location>
        <begin position="35"/>
        <end position="110"/>
    </location>
</feature>
<dbReference type="InterPro" id="IPR029144">
    <property type="entry name" value="Thr_synth_N"/>
</dbReference>
<evidence type="ECO:0000259" key="13">
    <source>
        <dbReference type="Pfam" id="PF00291"/>
    </source>
</evidence>
<proteinExistence type="inferred from homology"/>